<reference evidence="2 3" key="1">
    <citation type="submission" date="2023-07" db="EMBL/GenBank/DDBJ databases">
        <title>Genomic Encyclopedia of Type Strains, Phase IV (KMG-IV): sequencing the most valuable type-strain genomes for metagenomic binning, comparative biology and taxonomic classification.</title>
        <authorList>
            <person name="Goeker M."/>
        </authorList>
    </citation>
    <scope>NUCLEOTIDE SEQUENCE [LARGE SCALE GENOMIC DNA]</scope>
    <source>
        <strain evidence="2 3">DSM 23837</strain>
    </source>
</reference>
<sequence length="97" mass="10947">MQTETNIFPRISFKGVLIFMLIVAAGVILLVKPFIAIGLPRQWSLYLATAVSSTIGMSIVINVVDEKVQDRKKRRKRTILSFIVCFSVSFVLIFLTK</sequence>
<dbReference type="Proteomes" id="UP001223586">
    <property type="component" value="Unassembled WGS sequence"/>
</dbReference>
<keyword evidence="1" id="KW-0812">Transmembrane</keyword>
<organism evidence="2 3">
    <name type="scientific">Bacillus chungangensis</name>
    <dbReference type="NCBI Taxonomy" id="587633"/>
    <lineage>
        <taxon>Bacteria</taxon>
        <taxon>Bacillati</taxon>
        <taxon>Bacillota</taxon>
        <taxon>Bacilli</taxon>
        <taxon>Bacillales</taxon>
        <taxon>Bacillaceae</taxon>
        <taxon>Bacillus</taxon>
    </lineage>
</organism>
<name>A0ABT9WYH6_9BACI</name>
<comment type="caution">
    <text evidence="2">The sequence shown here is derived from an EMBL/GenBank/DDBJ whole genome shotgun (WGS) entry which is preliminary data.</text>
</comment>
<evidence type="ECO:0000313" key="2">
    <source>
        <dbReference type="EMBL" id="MDQ0178348.1"/>
    </source>
</evidence>
<keyword evidence="1" id="KW-1133">Transmembrane helix</keyword>
<evidence type="ECO:0000313" key="3">
    <source>
        <dbReference type="Proteomes" id="UP001223586"/>
    </source>
</evidence>
<dbReference type="RefSeq" id="WP_307233090.1">
    <property type="nucleotide sequence ID" value="NZ_JAUSTT010000041.1"/>
</dbReference>
<keyword evidence="1" id="KW-0472">Membrane</keyword>
<gene>
    <name evidence="2" type="ORF">J2S08_004253</name>
</gene>
<dbReference type="EMBL" id="JAUSTT010000041">
    <property type="protein sequence ID" value="MDQ0178348.1"/>
    <property type="molecule type" value="Genomic_DNA"/>
</dbReference>
<evidence type="ECO:0000256" key="1">
    <source>
        <dbReference type="SAM" id="Phobius"/>
    </source>
</evidence>
<evidence type="ECO:0008006" key="4">
    <source>
        <dbReference type="Google" id="ProtNLM"/>
    </source>
</evidence>
<keyword evidence="3" id="KW-1185">Reference proteome</keyword>
<protein>
    <recommendedName>
        <fullName evidence="4">DUF3953 domain-containing protein</fullName>
    </recommendedName>
</protein>
<feature type="transmembrane region" description="Helical" evidence="1">
    <location>
        <begin position="12"/>
        <end position="31"/>
    </location>
</feature>
<feature type="transmembrane region" description="Helical" evidence="1">
    <location>
        <begin position="77"/>
        <end position="95"/>
    </location>
</feature>
<proteinExistence type="predicted"/>
<accession>A0ABT9WYH6</accession>
<feature type="transmembrane region" description="Helical" evidence="1">
    <location>
        <begin position="43"/>
        <end position="65"/>
    </location>
</feature>